<feature type="compositionally biased region" description="Basic residues" evidence="1">
    <location>
        <begin position="143"/>
        <end position="157"/>
    </location>
</feature>
<feature type="region of interest" description="Disordered" evidence="1">
    <location>
        <begin position="116"/>
        <end position="159"/>
    </location>
</feature>
<dbReference type="EMBL" id="FJ600243">
    <property type="protein sequence ID" value="ACU45253.1"/>
    <property type="molecule type" value="mRNA"/>
</dbReference>
<proteinExistence type="evidence at transcript level"/>
<evidence type="ECO:0000256" key="1">
    <source>
        <dbReference type="SAM" id="MobiDB-lite"/>
    </source>
</evidence>
<feature type="compositionally biased region" description="Acidic residues" evidence="1">
    <location>
        <begin position="116"/>
        <end position="138"/>
    </location>
</feature>
<name>E8Z723_KARVE</name>
<evidence type="ECO:0000313" key="2">
    <source>
        <dbReference type="EMBL" id="ACU45253.1"/>
    </source>
</evidence>
<sequence length="257" mass="28612">MHYDDMDEARTDDENSDWDEQHYISRTRKTFRKSMSFDNHFPLAAILERTGKRTDKPNVLERLALVAGKTVADACDGSILFTKDCGKQCIYSLCDARYDVAKGFLKTGRGWLEIMADEDNSPPGENDDTILPLADEENDHGKQSSKSRVSKTIRKSKSSSSSFPLDAILERTGKAARKANVCERLAQAAGKTVADACSGSLMFTKDCGKRCVYSLCDAKYDVAKGFFTLDRPVTERQPQSQRDSDDLVKVSRYFGGA</sequence>
<reference evidence="2" key="2">
    <citation type="book" date="2010" name="PROCEEDINGS OF 13TH INTERNATIONAL CONFERENCE ON HARMFUL ALGAE" publisher="International Society For The Study of Harmful Algae" city="Hong Kong, China">
        <title>Dinoflagellate meta-transcriptomics enabled by spliced leader.</title>
        <editorList>
            <person name="Unknown A."/>
        </editorList>
        <authorList>
            <person name="Lin S."/>
            <person name="Zhang H."/>
        </authorList>
    </citation>
    <scope>NUCLEOTIDE SEQUENCE</scope>
    <source>
        <strain evidence="2">CCMP1975</strain>
    </source>
</reference>
<reference evidence="2" key="1">
    <citation type="submission" date="2008-12" db="EMBL/GenBank/DDBJ databases">
        <authorList>
            <person name="Zhang H."/>
            <person name="Lin S."/>
        </authorList>
    </citation>
    <scope>NUCLEOTIDE SEQUENCE</scope>
    <source>
        <strain evidence="2">CCMP1975</strain>
    </source>
</reference>
<protein>
    <submittedName>
        <fullName evidence="2">Uncharacterized protein</fullName>
    </submittedName>
</protein>
<dbReference type="AlphaFoldDB" id="E8Z723"/>
<accession>E8Z723</accession>
<organism evidence="2">
    <name type="scientific">Karlodinium veneficum</name>
    <name type="common">Dinoflagellate</name>
    <name type="synonym">Karlodinium micrum</name>
    <dbReference type="NCBI Taxonomy" id="407301"/>
    <lineage>
        <taxon>Eukaryota</taxon>
        <taxon>Sar</taxon>
        <taxon>Alveolata</taxon>
        <taxon>Dinophyceae</taxon>
        <taxon>Gymnodiniales</taxon>
        <taxon>Kareniaceae</taxon>
        <taxon>Karlodinium</taxon>
    </lineage>
</organism>